<evidence type="ECO:0000256" key="1">
    <source>
        <dbReference type="PROSITE-ProRule" id="PRU00042"/>
    </source>
</evidence>
<dbReference type="PROSITE" id="PS00028">
    <property type="entry name" value="ZINC_FINGER_C2H2_1"/>
    <property type="match status" value="1"/>
</dbReference>
<accession>A0A5J4VH55</accession>
<feature type="domain" description="C2H2-type" evidence="2">
    <location>
        <begin position="46"/>
        <end position="72"/>
    </location>
</feature>
<proteinExistence type="predicted"/>
<comment type="caution">
    <text evidence="3">The sequence shown here is derived from an EMBL/GenBank/DDBJ whole genome shotgun (WGS) entry which is preliminary data.</text>
</comment>
<reference evidence="3 4" key="1">
    <citation type="submission" date="2019-03" db="EMBL/GenBank/DDBJ databases">
        <title>Single cell metagenomics reveals metabolic interactions within the superorganism composed of flagellate Streblomastix strix and complex community of Bacteroidetes bacteria on its surface.</title>
        <authorList>
            <person name="Treitli S.C."/>
            <person name="Kolisko M."/>
            <person name="Husnik F."/>
            <person name="Keeling P."/>
            <person name="Hampl V."/>
        </authorList>
    </citation>
    <scope>NUCLEOTIDE SEQUENCE [LARGE SCALE GENOMIC DNA]</scope>
    <source>
        <strain evidence="3">ST1C</strain>
    </source>
</reference>
<dbReference type="GO" id="GO:0008270">
    <property type="term" value="F:zinc ion binding"/>
    <property type="evidence" value="ECO:0007669"/>
    <property type="project" value="UniProtKB-KW"/>
</dbReference>
<dbReference type="AlphaFoldDB" id="A0A5J4VH55"/>
<evidence type="ECO:0000313" key="4">
    <source>
        <dbReference type="Proteomes" id="UP000324800"/>
    </source>
</evidence>
<keyword evidence="1" id="KW-0862">Zinc</keyword>
<dbReference type="Proteomes" id="UP000324800">
    <property type="component" value="Unassembled WGS sequence"/>
</dbReference>
<gene>
    <name evidence="3" type="ORF">EZS28_022561</name>
</gene>
<feature type="non-terminal residue" evidence="3">
    <location>
        <position position="1"/>
    </location>
</feature>
<protein>
    <recommendedName>
        <fullName evidence="2">C2H2-type domain-containing protein</fullName>
    </recommendedName>
</protein>
<dbReference type="OrthoDB" id="4748970at2759"/>
<name>A0A5J4VH55_9EUKA</name>
<keyword evidence="1" id="KW-0479">Metal-binding</keyword>
<sequence>KRKRRAKKVPELTPSTQPYRMRIVPAVMSDEQQQKFKDAFPDSPIFECWFKGCYRQFTSEQAIDLHKKYHQK</sequence>
<organism evidence="3 4">
    <name type="scientific">Streblomastix strix</name>
    <dbReference type="NCBI Taxonomy" id="222440"/>
    <lineage>
        <taxon>Eukaryota</taxon>
        <taxon>Metamonada</taxon>
        <taxon>Preaxostyla</taxon>
        <taxon>Oxymonadida</taxon>
        <taxon>Streblomastigidae</taxon>
        <taxon>Streblomastix</taxon>
    </lineage>
</organism>
<evidence type="ECO:0000259" key="2">
    <source>
        <dbReference type="PROSITE" id="PS50157"/>
    </source>
</evidence>
<evidence type="ECO:0000313" key="3">
    <source>
        <dbReference type="EMBL" id="KAA6381911.1"/>
    </source>
</evidence>
<dbReference type="EMBL" id="SNRW01007064">
    <property type="protein sequence ID" value="KAA6381911.1"/>
    <property type="molecule type" value="Genomic_DNA"/>
</dbReference>
<keyword evidence="1" id="KW-0863">Zinc-finger</keyword>
<dbReference type="PROSITE" id="PS50157">
    <property type="entry name" value="ZINC_FINGER_C2H2_2"/>
    <property type="match status" value="1"/>
</dbReference>
<dbReference type="InterPro" id="IPR013087">
    <property type="entry name" value="Znf_C2H2_type"/>
</dbReference>